<evidence type="ECO:0000313" key="6">
    <source>
        <dbReference type="Proteomes" id="UP001596403"/>
    </source>
</evidence>
<evidence type="ECO:0000256" key="3">
    <source>
        <dbReference type="ARBA" id="ARBA00022989"/>
    </source>
</evidence>
<reference evidence="6" key="1">
    <citation type="journal article" date="2019" name="Int. J. Syst. Evol. Microbiol.">
        <title>The Global Catalogue of Microorganisms (GCM) 10K type strain sequencing project: providing services to taxonomists for standard genome sequencing and annotation.</title>
        <authorList>
            <consortium name="The Broad Institute Genomics Platform"/>
            <consortium name="The Broad Institute Genome Sequencing Center for Infectious Disease"/>
            <person name="Wu L."/>
            <person name="Ma J."/>
        </authorList>
    </citation>
    <scope>NUCLEOTIDE SEQUENCE [LARGE SCALE GENOMIC DNA]</scope>
    <source>
        <strain evidence="6">NBRC 111368</strain>
    </source>
</reference>
<dbReference type="Proteomes" id="UP001596403">
    <property type="component" value="Unassembled WGS sequence"/>
</dbReference>
<evidence type="ECO:0000256" key="4">
    <source>
        <dbReference type="SAM" id="MobiDB-lite"/>
    </source>
</evidence>
<dbReference type="SUPFAM" id="SSF53448">
    <property type="entry name" value="Nucleotide-diphospho-sugar transferases"/>
    <property type="match status" value="1"/>
</dbReference>
<comment type="subcellular location">
    <subcellularLocation>
        <location evidence="1">Membrane</location>
        <topology evidence="1">Single-pass membrane protein</topology>
    </subcellularLocation>
</comment>
<evidence type="ECO:0000313" key="5">
    <source>
        <dbReference type="EMBL" id="MFC6643122.1"/>
    </source>
</evidence>
<feature type="region of interest" description="Disordered" evidence="4">
    <location>
        <begin position="419"/>
        <end position="441"/>
    </location>
</feature>
<organism evidence="5 6">
    <name type="scientific">Sulfitobacter profundi</name>
    <dbReference type="NCBI Taxonomy" id="2679961"/>
    <lineage>
        <taxon>Bacteria</taxon>
        <taxon>Pseudomonadati</taxon>
        <taxon>Pseudomonadota</taxon>
        <taxon>Alphaproteobacteria</taxon>
        <taxon>Rhodobacterales</taxon>
        <taxon>Roseobacteraceae</taxon>
        <taxon>Sulfitobacter</taxon>
    </lineage>
</organism>
<protein>
    <submittedName>
        <fullName evidence="5">Glycosyltransferase family 2 protein</fullName>
    </submittedName>
</protein>
<dbReference type="Pfam" id="PF13704">
    <property type="entry name" value="Glyco_tranf_2_4"/>
    <property type="match status" value="1"/>
</dbReference>
<keyword evidence="2" id="KW-0812">Transmembrane</keyword>
<evidence type="ECO:0000256" key="1">
    <source>
        <dbReference type="ARBA" id="ARBA00004167"/>
    </source>
</evidence>
<dbReference type="PANTHER" id="PTHR21461">
    <property type="entry name" value="GLYCOSYLTRANSFERASE FAMILY 92 PROTEIN"/>
    <property type="match status" value="1"/>
</dbReference>
<proteinExistence type="predicted"/>
<gene>
    <name evidence="5" type="ORF">ACFQAU_16880</name>
</gene>
<comment type="caution">
    <text evidence="5">The sequence shown here is derived from an EMBL/GenBank/DDBJ whole genome shotgun (WGS) entry which is preliminary data.</text>
</comment>
<dbReference type="RefSeq" id="WP_132443728.1">
    <property type="nucleotide sequence ID" value="NZ_JBHSWA010000001.1"/>
</dbReference>
<dbReference type="PANTHER" id="PTHR21461:SF69">
    <property type="entry name" value="GLYCOSYLTRANSFERASE FAMILY 92 PROTEIN"/>
    <property type="match status" value="1"/>
</dbReference>
<accession>A0ABW1Z158</accession>
<dbReference type="EMBL" id="JBHSWA010000001">
    <property type="protein sequence ID" value="MFC6643122.1"/>
    <property type="molecule type" value="Genomic_DNA"/>
</dbReference>
<keyword evidence="6" id="KW-1185">Reference proteome</keyword>
<dbReference type="InterPro" id="IPR029044">
    <property type="entry name" value="Nucleotide-diphossugar_trans"/>
</dbReference>
<keyword evidence="3" id="KW-1133">Transmembrane helix</keyword>
<keyword evidence="3" id="KW-0472">Membrane</keyword>
<sequence>MRLTLFIGPTEKAAARLRNILQQEKGALLKQGVLAPDWNHVRLYAACAAPDAVGLLRYRRGLDSALIGATLRDEFHALIPRDLAESRADHVVLSAAQLGNLLSRPEELARLRDLLCPYFDDIRIIAHLDEQARLLTAHYTFAVTEGRRHSLTQELTLAERGRWWQGALEPAEDAPDFGLFSDVQNPPFWLDYQALHSHWADAFGAEKVQFRPLDLPQLLSKNGAREVSDSLDLTTLLGPVDPGRALAPLPAPWLARMRAFNDVLIRYLQAHDLSCPRSTWSQMLQALQIGGAAIAPGSLAPISDHFARDNAALITRYPALAAALTPDRPEPLWTEADPERGFRATQYLAAFAHRIRTTATPLAQKHAEAEMARQSAAKFEAMLSDPAASEDARAANAQLLNRVKVNHEMILSSPFRPHNDAASEGADQPAPAYTTVPPRQLPPGNSGNVIVGCMKNEAPYILEWVAYHRAVGFDNFLIYTNDCTDGTDAVLGRLQDMGILQHRNNDDWKGNSPQQHALNQALKEPLIRDAEWIAHIDVDEFVNIRTGNGTLNDFFAAAPEATNIAMTWRLFGHNGATALSDAPVIGQFDHCAPSFCPKPHTAWGFKTMFRNIGAYEKLSCHRPNKLDDAQAERVKWVNGSGRDMTRDALRNGWRSSKSNIGYDLLQLNHYALRSADSFLVKRQRGRALHVDRSIGINYWIRMDWNDHQDVSIQRNLPRLHAEMARLLADDPLRAHHEAGLAWHRAKAEELHQTPEFRDLYRQALNVKLSATERVAYALALDMES</sequence>
<name>A0ABW1Z158_9RHOB</name>
<evidence type="ECO:0000256" key="2">
    <source>
        <dbReference type="ARBA" id="ARBA00022692"/>
    </source>
</evidence>